<keyword evidence="1" id="KW-1133">Transmembrane helix</keyword>
<dbReference type="Proteomes" id="UP000267821">
    <property type="component" value="Unassembled WGS sequence"/>
</dbReference>
<dbReference type="InParanoid" id="A0A3N4LE36"/>
<dbReference type="AlphaFoldDB" id="A0A3N4LE36"/>
<sequence length="51" mass="5539">METVALIFHPTPSRTVHLLTVITVVASLLGLINKKPDIPFMIPGPALNTFI</sequence>
<keyword evidence="1" id="KW-0472">Membrane</keyword>
<keyword evidence="1" id="KW-0812">Transmembrane</keyword>
<accession>A0A3N4LE36</accession>
<proteinExistence type="predicted"/>
<protein>
    <submittedName>
        <fullName evidence="2">Uncharacterized protein</fullName>
    </submittedName>
</protein>
<evidence type="ECO:0000313" key="2">
    <source>
        <dbReference type="EMBL" id="RPB20966.1"/>
    </source>
</evidence>
<evidence type="ECO:0000256" key="1">
    <source>
        <dbReference type="SAM" id="Phobius"/>
    </source>
</evidence>
<gene>
    <name evidence="2" type="ORF">L211DRAFT_841114</name>
</gene>
<organism evidence="2 3">
    <name type="scientific">Terfezia boudieri ATCC MYA-4762</name>
    <dbReference type="NCBI Taxonomy" id="1051890"/>
    <lineage>
        <taxon>Eukaryota</taxon>
        <taxon>Fungi</taxon>
        <taxon>Dikarya</taxon>
        <taxon>Ascomycota</taxon>
        <taxon>Pezizomycotina</taxon>
        <taxon>Pezizomycetes</taxon>
        <taxon>Pezizales</taxon>
        <taxon>Pezizaceae</taxon>
        <taxon>Terfezia</taxon>
    </lineage>
</organism>
<dbReference type="EMBL" id="ML121565">
    <property type="protein sequence ID" value="RPB20966.1"/>
    <property type="molecule type" value="Genomic_DNA"/>
</dbReference>
<feature type="transmembrane region" description="Helical" evidence="1">
    <location>
        <begin position="15"/>
        <end position="32"/>
    </location>
</feature>
<keyword evidence="3" id="KW-1185">Reference proteome</keyword>
<evidence type="ECO:0000313" key="3">
    <source>
        <dbReference type="Proteomes" id="UP000267821"/>
    </source>
</evidence>
<name>A0A3N4LE36_9PEZI</name>
<reference evidence="2 3" key="1">
    <citation type="journal article" date="2018" name="Nat. Ecol. Evol.">
        <title>Pezizomycetes genomes reveal the molecular basis of ectomycorrhizal truffle lifestyle.</title>
        <authorList>
            <person name="Murat C."/>
            <person name="Payen T."/>
            <person name="Noel B."/>
            <person name="Kuo A."/>
            <person name="Morin E."/>
            <person name="Chen J."/>
            <person name="Kohler A."/>
            <person name="Krizsan K."/>
            <person name="Balestrini R."/>
            <person name="Da Silva C."/>
            <person name="Montanini B."/>
            <person name="Hainaut M."/>
            <person name="Levati E."/>
            <person name="Barry K.W."/>
            <person name="Belfiori B."/>
            <person name="Cichocki N."/>
            <person name="Clum A."/>
            <person name="Dockter R.B."/>
            <person name="Fauchery L."/>
            <person name="Guy J."/>
            <person name="Iotti M."/>
            <person name="Le Tacon F."/>
            <person name="Lindquist E.A."/>
            <person name="Lipzen A."/>
            <person name="Malagnac F."/>
            <person name="Mello A."/>
            <person name="Molinier V."/>
            <person name="Miyauchi S."/>
            <person name="Poulain J."/>
            <person name="Riccioni C."/>
            <person name="Rubini A."/>
            <person name="Sitrit Y."/>
            <person name="Splivallo R."/>
            <person name="Traeger S."/>
            <person name="Wang M."/>
            <person name="Zifcakova L."/>
            <person name="Wipf D."/>
            <person name="Zambonelli A."/>
            <person name="Paolocci F."/>
            <person name="Nowrousian M."/>
            <person name="Ottonello S."/>
            <person name="Baldrian P."/>
            <person name="Spatafora J.W."/>
            <person name="Henrissat B."/>
            <person name="Nagy L.G."/>
            <person name="Aury J.M."/>
            <person name="Wincker P."/>
            <person name="Grigoriev I.V."/>
            <person name="Bonfante P."/>
            <person name="Martin F.M."/>
        </authorList>
    </citation>
    <scope>NUCLEOTIDE SEQUENCE [LARGE SCALE GENOMIC DNA]</scope>
    <source>
        <strain evidence="2 3">ATCC MYA-4762</strain>
    </source>
</reference>